<evidence type="ECO:0000313" key="1">
    <source>
        <dbReference type="EMBL" id="CAL0328694.1"/>
    </source>
</evidence>
<accession>A0AAV1Y6I0</accession>
<evidence type="ECO:0000313" key="2">
    <source>
        <dbReference type="Proteomes" id="UP001497480"/>
    </source>
</evidence>
<reference evidence="1 2" key="1">
    <citation type="submission" date="2024-03" db="EMBL/GenBank/DDBJ databases">
        <authorList>
            <person name="Martinez-Hernandez J."/>
        </authorList>
    </citation>
    <scope>NUCLEOTIDE SEQUENCE [LARGE SCALE GENOMIC DNA]</scope>
</reference>
<dbReference type="Proteomes" id="UP001497480">
    <property type="component" value="Unassembled WGS sequence"/>
</dbReference>
<dbReference type="PANTHER" id="PTHR34779:SF1">
    <property type="entry name" value="OS09G0542900 PROTEIN"/>
    <property type="match status" value="1"/>
</dbReference>
<dbReference type="InterPro" id="IPR038796">
    <property type="entry name" value="At1g76070-like"/>
</dbReference>
<dbReference type="EMBL" id="CAXHTB010000021">
    <property type="protein sequence ID" value="CAL0328694.1"/>
    <property type="molecule type" value="Genomic_DNA"/>
</dbReference>
<dbReference type="AlphaFoldDB" id="A0AAV1Y6I0"/>
<comment type="caution">
    <text evidence="1">The sequence shown here is derived from an EMBL/GenBank/DDBJ whole genome shotgun (WGS) entry which is preliminary data.</text>
</comment>
<proteinExistence type="predicted"/>
<gene>
    <name evidence="1" type="ORF">LLUT_LOCUS29754</name>
</gene>
<protein>
    <submittedName>
        <fullName evidence="1">Uncharacterized protein</fullName>
    </submittedName>
</protein>
<keyword evidence="2" id="KW-1185">Reference proteome</keyword>
<sequence>MENKQAKLKSNILLKIIPEAAAAMSATFQNSPFSPGKDPNTIKCYKGTKGLFGPMIPYEARRRRINDDDVQTYEPTSPKISCMGQIKQNKKHIEKAKPKTTSLSTSYRQTYDVGSDYCEIDTDAIKKKHPLENKFQRMFFHAAKPKNGSRKKLLSDLSESVLGEGNYYNDDTVSNIAPPMGDMKRFGSGRETFTNFDWKGHQIVPEEMDQRNCLTDVEEDDEVINTFSEPVLVRGGSGRYSYLNLQLPKEINIWKREL</sequence>
<name>A0AAV1Y6I0_LUPLU</name>
<dbReference type="PANTHER" id="PTHR34779">
    <property type="entry name" value="OS09G0542900 PROTEIN"/>
    <property type="match status" value="1"/>
</dbReference>
<organism evidence="1 2">
    <name type="scientific">Lupinus luteus</name>
    <name type="common">European yellow lupine</name>
    <dbReference type="NCBI Taxonomy" id="3873"/>
    <lineage>
        <taxon>Eukaryota</taxon>
        <taxon>Viridiplantae</taxon>
        <taxon>Streptophyta</taxon>
        <taxon>Embryophyta</taxon>
        <taxon>Tracheophyta</taxon>
        <taxon>Spermatophyta</taxon>
        <taxon>Magnoliopsida</taxon>
        <taxon>eudicotyledons</taxon>
        <taxon>Gunneridae</taxon>
        <taxon>Pentapetalae</taxon>
        <taxon>rosids</taxon>
        <taxon>fabids</taxon>
        <taxon>Fabales</taxon>
        <taxon>Fabaceae</taxon>
        <taxon>Papilionoideae</taxon>
        <taxon>50 kb inversion clade</taxon>
        <taxon>genistoids sensu lato</taxon>
        <taxon>core genistoids</taxon>
        <taxon>Genisteae</taxon>
        <taxon>Lupinus</taxon>
    </lineage>
</organism>